<dbReference type="PROSITE" id="PS51379">
    <property type="entry name" value="4FE4S_FER_2"/>
    <property type="match status" value="2"/>
</dbReference>
<evidence type="ECO:0000313" key="21">
    <source>
        <dbReference type="Proteomes" id="UP000316217"/>
    </source>
</evidence>
<dbReference type="EMBL" id="RCOS01000027">
    <property type="protein sequence ID" value="RSN77769.1"/>
    <property type="molecule type" value="Genomic_DNA"/>
</dbReference>
<comment type="subunit">
    <text evidence="2 15">Heterodimer of the IorA and IorB subunits.</text>
</comment>
<feature type="binding site" evidence="16">
    <location>
        <position position="590"/>
    </location>
    <ligand>
        <name>[4Fe-4S] cluster</name>
        <dbReference type="ChEBI" id="CHEBI:49883"/>
        <label>2</label>
    </ligand>
</feature>
<evidence type="ECO:0000256" key="8">
    <source>
        <dbReference type="ARBA" id="ARBA00022982"/>
    </source>
</evidence>
<dbReference type="Pfam" id="PF17147">
    <property type="entry name" value="PFOR_II"/>
    <property type="match status" value="1"/>
</dbReference>
<evidence type="ECO:0000256" key="11">
    <source>
        <dbReference type="ARBA" id="ARBA00023014"/>
    </source>
</evidence>
<dbReference type="Pfam" id="PF02775">
    <property type="entry name" value="TPP_enzyme_C"/>
    <property type="match status" value="1"/>
</dbReference>
<evidence type="ECO:0000259" key="17">
    <source>
        <dbReference type="PROSITE" id="PS51379"/>
    </source>
</evidence>
<feature type="domain" description="4Fe-4S ferredoxin-type" evidence="17">
    <location>
        <begin position="569"/>
        <end position="591"/>
    </location>
</feature>
<dbReference type="PROSITE" id="PS00198">
    <property type="entry name" value="4FE4S_FER_1"/>
    <property type="match status" value="1"/>
</dbReference>
<comment type="cofactor">
    <cofactor evidence="15 16">
        <name>[4Fe-4S] cluster</name>
        <dbReference type="ChEBI" id="CHEBI:49883"/>
    </cofactor>
    <text evidence="15 16">Binds 2 [4Fe-4S] clusters. In this family the first cluster has a non-standard and varying [4Fe-4S] binding motif CX(2)CX(2)CX(4-5)CP.</text>
</comment>
<dbReference type="Proteomes" id="UP000277582">
    <property type="component" value="Unassembled WGS sequence"/>
</dbReference>
<keyword evidence="18" id="KW-0670">Pyruvate</keyword>
<dbReference type="InterPro" id="IPR002880">
    <property type="entry name" value="Pyrv_Fd/Flavodoxin_OxRdtase_N"/>
</dbReference>
<dbReference type="InterPro" id="IPR017721">
    <property type="entry name" value="IorA"/>
</dbReference>
<dbReference type="InterPro" id="IPR033412">
    <property type="entry name" value="PFOR_II"/>
</dbReference>
<dbReference type="NCBIfam" id="TIGR03336">
    <property type="entry name" value="IOR_alpha"/>
    <property type="match status" value="1"/>
</dbReference>
<dbReference type="Pfam" id="PF00037">
    <property type="entry name" value="Fer4"/>
    <property type="match status" value="1"/>
</dbReference>
<feature type="binding site" evidence="16">
    <location>
        <position position="613"/>
    </location>
    <ligand>
        <name>[4Fe-4S] cluster</name>
        <dbReference type="ChEBI" id="CHEBI:49883"/>
        <label>2</label>
    </ligand>
</feature>
<dbReference type="Pfam" id="PF01855">
    <property type="entry name" value="POR_N"/>
    <property type="match status" value="1"/>
</dbReference>
<reference evidence="19 21" key="2">
    <citation type="journal article" date="2019" name="Nat. Microbiol.">
        <title>Wide diversity of methane and short-chain alkane metabolisms in uncultured archaea.</title>
        <authorList>
            <person name="Borrel G."/>
            <person name="Adam P.S."/>
            <person name="McKay L.J."/>
            <person name="Chen L.X."/>
            <person name="Sierra-Garcia I.N."/>
            <person name="Sieber C.M."/>
            <person name="Letourneur Q."/>
            <person name="Ghozlane A."/>
            <person name="Andersen G.L."/>
            <person name="Li W.J."/>
            <person name="Hallam S.J."/>
            <person name="Muyzer G."/>
            <person name="de Oliveira V.M."/>
            <person name="Inskeep W.P."/>
            <person name="Banfield J.F."/>
            <person name="Gribaldo S."/>
        </authorList>
    </citation>
    <scope>NUCLEOTIDE SEQUENCE [LARGE SCALE GENOMIC DNA]</scope>
    <source>
        <strain evidence="19">NM4</strain>
    </source>
</reference>
<evidence type="ECO:0000256" key="13">
    <source>
        <dbReference type="ARBA" id="ARBA00048332"/>
    </source>
</evidence>
<comment type="function">
    <text evidence="1 15">Catalyzes the ferredoxin-dependent oxidative decarboxylation of arylpyruvates.</text>
</comment>
<dbReference type="GO" id="GO:0051539">
    <property type="term" value="F:4 iron, 4 sulfur cluster binding"/>
    <property type="evidence" value="ECO:0007669"/>
    <property type="project" value="UniProtKB-UniRule"/>
</dbReference>
<keyword evidence="9 15" id="KW-0560">Oxidoreductase</keyword>
<feature type="binding site" evidence="16">
    <location>
        <position position="610"/>
    </location>
    <ligand>
        <name>[4Fe-4S] cluster</name>
        <dbReference type="ChEBI" id="CHEBI:49883"/>
        <label>2</label>
    </ligand>
</feature>
<evidence type="ECO:0000256" key="2">
    <source>
        <dbReference type="ARBA" id="ARBA00011238"/>
    </source>
</evidence>
<dbReference type="InterPro" id="IPR009014">
    <property type="entry name" value="Transketo_C/PFOR_II"/>
</dbReference>
<dbReference type="InterPro" id="IPR017900">
    <property type="entry name" value="4Fe4S_Fe_S_CS"/>
</dbReference>
<evidence type="ECO:0000256" key="4">
    <source>
        <dbReference type="ARBA" id="ARBA00017710"/>
    </source>
</evidence>
<keyword evidence="20" id="KW-1185">Reference proteome</keyword>
<dbReference type="CDD" id="cd07034">
    <property type="entry name" value="TPP_PYR_PFOR_IOR-alpha_like"/>
    <property type="match status" value="1"/>
</dbReference>
<dbReference type="GO" id="GO:0043805">
    <property type="term" value="F:indolepyruvate ferredoxin oxidoreductase activity"/>
    <property type="evidence" value="ECO:0007669"/>
    <property type="project" value="UniProtKB-UniRule"/>
</dbReference>
<evidence type="ECO:0000256" key="6">
    <source>
        <dbReference type="ARBA" id="ARBA00022485"/>
    </source>
</evidence>
<evidence type="ECO:0000256" key="9">
    <source>
        <dbReference type="ARBA" id="ARBA00023002"/>
    </source>
</evidence>
<dbReference type="Proteomes" id="UP000316217">
    <property type="component" value="Unassembled WGS sequence"/>
</dbReference>
<feature type="domain" description="4Fe-4S ferredoxin-type" evidence="17">
    <location>
        <begin position="598"/>
        <end position="627"/>
    </location>
</feature>
<name>A0A429GVG5_9CREN</name>
<feature type="binding site" evidence="16">
    <location>
        <position position="584"/>
    </location>
    <ligand>
        <name>[4Fe-4S] cluster</name>
        <dbReference type="ChEBI" id="CHEBI:49883"/>
        <label>1</label>
    </ligand>
</feature>
<keyword evidence="10 15" id="KW-0408">Iron</keyword>
<keyword evidence="11 15" id="KW-0411">Iron-sulfur</keyword>
<evidence type="ECO:0000256" key="16">
    <source>
        <dbReference type="PIRSR" id="PIRSR006439-50"/>
    </source>
</evidence>
<dbReference type="GO" id="GO:0018491">
    <property type="term" value="F:2-oxobutyrate synthase activity"/>
    <property type="evidence" value="ECO:0007669"/>
    <property type="project" value="UniProtKB-ARBA"/>
</dbReference>
<evidence type="ECO:0000313" key="18">
    <source>
        <dbReference type="EMBL" id="RSN77769.1"/>
    </source>
</evidence>
<keyword evidence="8 15" id="KW-0249">Electron transport</keyword>
<evidence type="ECO:0000256" key="12">
    <source>
        <dbReference type="ARBA" id="ARBA00030514"/>
    </source>
</evidence>
<keyword evidence="5 15" id="KW-0813">Transport</keyword>
<reference evidence="18 20" key="1">
    <citation type="submission" date="2018-10" db="EMBL/GenBank/DDBJ databases">
        <title>Co-occurring genomic capacity for anaerobic methane metabolism and dissimilatory sulfite reduction discovered in the Korarchaeota.</title>
        <authorList>
            <person name="Mckay L.J."/>
            <person name="Dlakic M."/>
            <person name="Fields M.W."/>
            <person name="Delmont T.O."/>
            <person name="Eren A.M."/>
            <person name="Jay Z.J."/>
            <person name="Klingelsmith K.B."/>
            <person name="Rusch D.B."/>
            <person name="Inskeep W.P."/>
        </authorList>
    </citation>
    <scope>NUCLEOTIDE SEQUENCE [LARGE SCALE GENOMIC DNA]</scope>
    <source>
        <strain evidence="18 20">MDKW</strain>
    </source>
</reference>
<protein>
    <recommendedName>
        <fullName evidence="4 15">Indolepyruvate oxidoreductase subunit IorA</fullName>
        <shortName evidence="15">IOR</shortName>
        <ecNumber evidence="15">1.2.7.8</ecNumber>
    </recommendedName>
    <alternativeName>
        <fullName evidence="12 15">Indolepyruvate ferredoxin oxidoreductase subunit alpha</fullName>
    </alternativeName>
</protein>
<feature type="binding site" evidence="16">
    <location>
        <position position="617"/>
    </location>
    <ligand>
        <name>[4Fe-4S] cluster</name>
        <dbReference type="ChEBI" id="CHEBI:49883"/>
        <label>1</label>
    </ligand>
</feature>
<gene>
    <name evidence="18" type="primary">iorA</name>
    <name evidence="18" type="ORF">D6D85_01945</name>
    <name evidence="19" type="ORF">EF810_07585</name>
</gene>
<keyword evidence="7 15" id="KW-0479">Metal-binding</keyword>
<dbReference type="CDD" id="cd02008">
    <property type="entry name" value="TPP_IOR_alpha"/>
    <property type="match status" value="1"/>
</dbReference>
<dbReference type="InterPro" id="IPR045025">
    <property type="entry name" value="HACL1-like"/>
</dbReference>
<dbReference type="PIRSF" id="PIRSF006439">
    <property type="entry name" value="Indolepyruvate_ferr_oxidored"/>
    <property type="match status" value="1"/>
</dbReference>
<accession>A0A429GVG5</accession>
<dbReference type="InterPro" id="IPR029061">
    <property type="entry name" value="THDP-binding"/>
</dbReference>
<evidence type="ECO:0000256" key="5">
    <source>
        <dbReference type="ARBA" id="ARBA00022448"/>
    </source>
</evidence>
<comment type="catalytic activity">
    <reaction evidence="13 15">
        <text>indole-3-pyruvate + 2 oxidized [2Fe-2S]-[ferredoxin] + CoA = (indol-3-yl)acetyl-CoA + 2 reduced [2Fe-2S]-[ferredoxin] + CO2 + H(+)</text>
        <dbReference type="Rhea" id="RHEA:12645"/>
        <dbReference type="Rhea" id="RHEA-COMP:10000"/>
        <dbReference type="Rhea" id="RHEA-COMP:10001"/>
        <dbReference type="ChEBI" id="CHEBI:15378"/>
        <dbReference type="ChEBI" id="CHEBI:16526"/>
        <dbReference type="ChEBI" id="CHEBI:17640"/>
        <dbReference type="ChEBI" id="CHEBI:33737"/>
        <dbReference type="ChEBI" id="CHEBI:33738"/>
        <dbReference type="ChEBI" id="CHEBI:57271"/>
        <dbReference type="ChEBI" id="CHEBI:57287"/>
        <dbReference type="EC" id="1.2.7.8"/>
    </reaction>
</comment>
<evidence type="ECO:0000256" key="7">
    <source>
        <dbReference type="ARBA" id="ARBA00022723"/>
    </source>
</evidence>
<evidence type="ECO:0000256" key="14">
    <source>
        <dbReference type="ARBA" id="ARBA00048893"/>
    </source>
</evidence>
<dbReference type="GO" id="GO:0046872">
    <property type="term" value="F:metal ion binding"/>
    <property type="evidence" value="ECO:0007669"/>
    <property type="project" value="UniProtKB-UniRule"/>
</dbReference>
<dbReference type="InterPro" id="IPR011766">
    <property type="entry name" value="TPP_enzyme_TPP-bd"/>
</dbReference>
<comment type="subunit">
    <text evidence="3">Heterodimer composed of an alpha and a beta subunit.</text>
</comment>
<keyword evidence="6 15" id="KW-0004">4Fe-4S</keyword>
<dbReference type="EMBL" id="RXII01000120">
    <property type="protein sequence ID" value="RZN58309.1"/>
    <property type="molecule type" value="Genomic_DNA"/>
</dbReference>
<evidence type="ECO:0000256" key="15">
    <source>
        <dbReference type="PIRNR" id="PIRNR006439"/>
    </source>
</evidence>
<dbReference type="Gene3D" id="3.30.70.20">
    <property type="match status" value="1"/>
</dbReference>
<dbReference type="InterPro" id="IPR017896">
    <property type="entry name" value="4Fe4S_Fe-S-bd"/>
</dbReference>
<dbReference type="GO" id="GO:0030976">
    <property type="term" value="F:thiamine pyrophosphate binding"/>
    <property type="evidence" value="ECO:0007669"/>
    <property type="project" value="InterPro"/>
</dbReference>
<dbReference type="SUPFAM" id="SSF52922">
    <property type="entry name" value="TK C-terminal domain-like"/>
    <property type="match status" value="1"/>
</dbReference>
<organism evidence="18 20">
    <name type="scientific">Candidatus Methanodesulfokora washburnensis</name>
    <dbReference type="NCBI Taxonomy" id="2478471"/>
    <lineage>
        <taxon>Archaea</taxon>
        <taxon>Thermoproteota</taxon>
        <taxon>Candidatus Korarchaeia</taxon>
        <taxon>Candidatus Korarchaeia incertae sedis</taxon>
        <taxon>Candidatus Methanodesulfokora</taxon>
    </lineage>
</organism>
<comment type="caution">
    <text evidence="18">The sequence shown here is derived from an EMBL/GenBank/DDBJ whole genome shotgun (WGS) entry which is preliminary data.</text>
</comment>
<dbReference type="Gene3D" id="3.40.50.970">
    <property type="match status" value="2"/>
</dbReference>
<dbReference type="Gene3D" id="3.40.50.920">
    <property type="match status" value="1"/>
</dbReference>
<dbReference type="AlphaFoldDB" id="A0A429GVG5"/>
<dbReference type="GO" id="GO:0019164">
    <property type="term" value="F:pyruvate synthase activity"/>
    <property type="evidence" value="ECO:0007669"/>
    <property type="project" value="UniProtKB-ARBA"/>
</dbReference>
<evidence type="ECO:0000256" key="1">
    <source>
        <dbReference type="ARBA" id="ARBA00002995"/>
    </source>
</evidence>
<dbReference type="EC" id="1.2.7.8" evidence="15"/>
<dbReference type="PANTHER" id="PTHR43710">
    <property type="entry name" value="2-HYDROXYACYL-COA LYASE"/>
    <property type="match status" value="1"/>
</dbReference>
<dbReference type="FunFam" id="3.40.50.970:FF:000039">
    <property type="entry name" value="Indolepyruvate oxidoreductase subunit IorA"/>
    <property type="match status" value="1"/>
</dbReference>
<sequence length="638" mass="70017">MKRRLIMPEVELLAPPGSKALLLGNEAIARGAIEAGLDVASAYPGTPSTEIGEAISSVAEKLGIYFDWAINEKVAAEIAIAASWSGLRSLTMMKHVGMNVAADAIFTLTYAGVVGGMVIVAADDPQAHSSQNEQDSRHFSIAAKIPTLEPSNSQEAKDFTKVAYDISEKYKLPVMIRTTTRISHQRGIVELGEIQERRKKGFFKPDEPDRYLQVGNIAVRHHKELVEKLKKIEEEVSEKEYFNRIIGDESDYGIIASGVSYSYAAEALRRFNLNIKILKIGMSYPFPRKMVSEFLKSCKKVVVVEESDPIMESYVKMIAKDANPSVEIYGRETGHLPWSGEYRPGIVIEAIRKAFGIDLSLPAINPIAAEISKKAPARSPTLCPACPHRSTGYATRRAVKADSIVLGDIGCYALLFQKPFSLAKVSHAMGSSFGFANGFSIATEQPVVAFIGDSTFFHAGIPALVEAAHHNRKAVFMILDNRITAMTGHQPHPGVNYTATGRPAKEIDLEKLVRSIGIEHVEVIDPFDHKRMEKAVRDSLNREGVSVIIARRECALLTVRKLRQKGKIVPYRVDPEKCTYCRVCINTFACPAFVDTGEKVRIDPAVCFGCGACVTVCPYNAIVPSEGSVNWFKEGIGV</sequence>
<feature type="binding site" evidence="16">
    <location>
        <position position="581"/>
    </location>
    <ligand>
        <name>[4Fe-4S] cluster</name>
        <dbReference type="ChEBI" id="CHEBI:49883"/>
        <label>1</label>
    </ligand>
</feature>
<feature type="binding site" evidence="16">
    <location>
        <position position="607"/>
    </location>
    <ligand>
        <name>[4Fe-4S] cluster</name>
        <dbReference type="ChEBI" id="CHEBI:49883"/>
        <label>2</label>
    </ligand>
</feature>
<proteinExistence type="predicted"/>
<evidence type="ECO:0000256" key="10">
    <source>
        <dbReference type="ARBA" id="ARBA00023004"/>
    </source>
</evidence>
<feature type="binding site" evidence="16">
    <location>
        <position position="578"/>
    </location>
    <ligand>
        <name>[4Fe-4S] cluster</name>
        <dbReference type="ChEBI" id="CHEBI:49883"/>
        <label>1</label>
    </ligand>
</feature>
<dbReference type="SUPFAM" id="SSF54862">
    <property type="entry name" value="4Fe-4S ferredoxins"/>
    <property type="match status" value="1"/>
</dbReference>
<evidence type="ECO:0000313" key="19">
    <source>
        <dbReference type="EMBL" id="RZN58309.1"/>
    </source>
</evidence>
<comment type="catalytic activity">
    <reaction evidence="14">
        <text>a 2-oxocarboxylate + 2 oxidized [2Fe-2S]-[ferredoxin] + CoA = an acyl-CoA + 2 reduced [2Fe-2S]-[ferredoxin] + CO2 + H(+)</text>
        <dbReference type="Rhea" id="RHEA:42316"/>
        <dbReference type="Rhea" id="RHEA-COMP:10000"/>
        <dbReference type="Rhea" id="RHEA-COMP:10001"/>
        <dbReference type="ChEBI" id="CHEBI:15378"/>
        <dbReference type="ChEBI" id="CHEBI:16526"/>
        <dbReference type="ChEBI" id="CHEBI:33737"/>
        <dbReference type="ChEBI" id="CHEBI:33738"/>
        <dbReference type="ChEBI" id="CHEBI:35179"/>
        <dbReference type="ChEBI" id="CHEBI:57287"/>
        <dbReference type="ChEBI" id="CHEBI:58342"/>
        <dbReference type="EC" id="1.2.7.11"/>
    </reaction>
</comment>
<evidence type="ECO:0000313" key="20">
    <source>
        <dbReference type="Proteomes" id="UP000277582"/>
    </source>
</evidence>
<evidence type="ECO:0000256" key="3">
    <source>
        <dbReference type="ARBA" id="ARBA00011631"/>
    </source>
</evidence>
<dbReference type="SUPFAM" id="SSF52518">
    <property type="entry name" value="Thiamin diphosphate-binding fold (THDP-binding)"/>
    <property type="match status" value="2"/>
</dbReference>
<dbReference type="PANTHER" id="PTHR43710:SF7">
    <property type="entry name" value="INDOLEPYRUVATE OXIDOREDUCTASE SUBUNIT IORA"/>
    <property type="match status" value="1"/>
</dbReference>